<proteinExistence type="inferred from homology"/>
<keyword evidence="3 7" id="KW-0028">Amino-acid biosynthesis</keyword>
<evidence type="ECO:0000256" key="3">
    <source>
        <dbReference type="ARBA" id="ARBA00022605"/>
    </source>
</evidence>
<evidence type="ECO:0000256" key="4">
    <source>
        <dbReference type="ARBA" id="ARBA00022679"/>
    </source>
</evidence>
<dbReference type="PROSITE" id="PS00885">
    <property type="entry name" value="EPSP_SYNTHASE_2"/>
    <property type="match status" value="1"/>
</dbReference>
<feature type="binding site" evidence="7">
    <location>
        <position position="322"/>
    </location>
    <ligand>
        <name>phosphoenolpyruvate</name>
        <dbReference type="ChEBI" id="CHEBI:58702"/>
    </ligand>
</feature>
<dbReference type="OrthoDB" id="9809920at2"/>
<gene>
    <name evidence="7" type="primary">aroA</name>
    <name evidence="9" type="ORF">C8P70_11027</name>
</gene>
<evidence type="ECO:0000313" key="10">
    <source>
        <dbReference type="Proteomes" id="UP000295215"/>
    </source>
</evidence>
<dbReference type="PANTHER" id="PTHR21090:SF5">
    <property type="entry name" value="PENTAFUNCTIONAL AROM POLYPEPTIDE"/>
    <property type="match status" value="1"/>
</dbReference>
<protein>
    <recommendedName>
        <fullName evidence="7">3-phosphoshikimate 1-carboxyvinyltransferase</fullName>
        <ecNumber evidence="7">2.5.1.19</ecNumber>
    </recommendedName>
    <alternativeName>
        <fullName evidence="7">5-enolpyruvylshikimate-3-phosphate synthase</fullName>
        <shortName evidence="7">EPSP synthase</shortName>
        <shortName evidence="7">EPSPS</shortName>
    </alternativeName>
</protein>
<organism evidence="9 10">
    <name type="scientific">Myroides indicus</name>
    <dbReference type="NCBI Taxonomy" id="1323422"/>
    <lineage>
        <taxon>Bacteria</taxon>
        <taxon>Pseudomonadati</taxon>
        <taxon>Bacteroidota</taxon>
        <taxon>Flavobacteriia</taxon>
        <taxon>Flavobacteriales</taxon>
        <taxon>Flavobacteriaceae</taxon>
        <taxon>Myroides</taxon>
    </lineage>
</organism>
<keyword evidence="5 7" id="KW-0057">Aromatic amino acid biosynthesis</keyword>
<feature type="binding site" evidence="7">
    <location>
        <position position="172"/>
    </location>
    <ligand>
        <name>3-phosphoshikimate</name>
        <dbReference type="ChEBI" id="CHEBI:145989"/>
    </ligand>
</feature>
<dbReference type="GO" id="GO:0003866">
    <property type="term" value="F:3-phosphoshikimate 1-carboxyvinyltransferase activity"/>
    <property type="evidence" value="ECO:0007669"/>
    <property type="project" value="UniProtKB-UniRule"/>
</dbReference>
<keyword evidence="10" id="KW-1185">Reference proteome</keyword>
<dbReference type="InterPro" id="IPR023193">
    <property type="entry name" value="EPSP_synthase_CS"/>
</dbReference>
<feature type="binding site" evidence="7">
    <location>
        <position position="318"/>
    </location>
    <ligand>
        <name>3-phosphoshikimate</name>
        <dbReference type="ChEBI" id="CHEBI:145989"/>
    </ligand>
</feature>
<dbReference type="GO" id="GO:0009423">
    <property type="term" value="P:chorismate biosynthetic process"/>
    <property type="evidence" value="ECO:0007669"/>
    <property type="project" value="UniProtKB-UniRule"/>
</dbReference>
<dbReference type="HAMAP" id="MF_00210">
    <property type="entry name" value="EPSP_synth"/>
    <property type="match status" value="1"/>
</dbReference>
<comment type="pathway">
    <text evidence="1 7">Metabolic intermediate biosynthesis; chorismate biosynthesis; chorismate from D-erythrose 4-phosphate and phosphoenolpyruvate: step 6/7.</text>
</comment>
<dbReference type="SUPFAM" id="SSF55205">
    <property type="entry name" value="EPT/RTPC-like"/>
    <property type="match status" value="1"/>
</dbReference>
<dbReference type="PANTHER" id="PTHR21090">
    <property type="entry name" value="AROM/DEHYDROQUINATE SYNTHASE"/>
    <property type="match status" value="1"/>
</dbReference>
<reference evidence="9 10" key="1">
    <citation type="submission" date="2019-03" db="EMBL/GenBank/DDBJ databases">
        <title>Genomic Encyclopedia of Archaeal and Bacterial Type Strains, Phase II (KMG-II): from individual species to whole genera.</title>
        <authorList>
            <person name="Goeker M."/>
        </authorList>
    </citation>
    <scope>NUCLEOTIDE SEQUENCE [LARGE SCALE GENOMIC DNA]</scope>
    <source>
        <strain evidence="9 10">DSM 28213</strain>
    </source>
</reference>
<evidence type="ECO:0000256" key="6">
    <source>
        <dbReference type="ARBA" id="ARBA00044633"/>
    </source>
</evidence>
<evidence type="ECO:0000256" key="2">
    <source>
        <dbReference type="ARBA" id="ARBA00009948"/>
    </source>
</evidence>
<name>A0A4V6Q0R0_9FLAO</name>
<accession>A0A4V6Q0R0</accession>
<dbReference type="PIRSF" id="PIRSF000505">
    <property type="entry name" value="EPSPS"/>
    <property type="match status" value="1"/>
</dbReference>
<feature type="binding site" evidence="7">
    <location>
        <position position="291"/>
    </location>
    <ligand>
        <name>3-phosphoshikimate</name>
        <dbReference type="ChEBI" id="CHEBI:145989"/>
    </ligand>
</feature>
<dbReference type="Pfam" id="PF00275">
    <property type="entry name" value="EPSP_synthase"/>
    <property type="match status" value="1"/>
</dbReference>
<dbReference type="AlphaFoldDB" id="A0A4V6Q0R0"/>
<feature type="binding site" evidence="7">
    <location>
        <position position="69"/>
    </location>
    <ligand>
        <name>phosphoenolpyruvate</name>
        <dbReference type="ChEBI" id="CHEBI:58702"/>
    </ligand>
</feature>
<dbReference type="InterPro" id="IPR036968">
    <property type="entry name" value="Enolpyruvate_Tfrase_sf"/>
</dbReference>
<feature type="binding site" evidence="7">
    <location>
        <position position="365"/>
    </location>
    <ligand>
        <name>phosphoenolpyruvate</name>
        <dbReference type="ChEBI" id="CHEBI:58702"/>
    </ligand>
</feature>
<dbReference type="RefSeq" id="WP_133712356.1">
    <property type="nucleotide sequence ID" value="NZ_SOAG01000010.1"/>
</dbReference>
<comment type="caution">
    <text evidence="7">Lacks conserved residue(s) required for the propagation of feature annotation.</text>
</comment>
<comment type="subunit">
    <text evidence="7">Monomer.</text>
</comment>
<sequence length="409" mass="45509">MNISLEVKQLKKNQTICISGSKSETNRLLLLQALYPDLTIKNISDSDDSLVMKQCLQSRSLVKNVHHAGTAMRFLTAYFALCTHEKVVLTGSERMQQRPIHTLVDALQQLGAEVTYLNQQGFPPLQINGKKLQGGKVILQADISSQFITALLLAGSKLPDGLEVELIGKVTSRPYIEMTLRLLNQIGIEASFTDNQINVFAVKNTINSEVTVESDWSSASYFYSIIALSPIGTTVTLKHYRQNSLQGDAVVATIYKAFGVNTAFKNNLVILEKVEEPEHRELTLNLNDTPDLAQTISVTCLGLNLSCKLLGLHTLKIKETDRLKALYIELTKLGGNVEVTEDTLTLSKHLGIRKNISIDTYDDHRMAMAFAPLALKVNLRINNAEVVSKSFVSFWENLQKMGFDLRTIK</sequence>
<feature type="binding site" evidence="7">
    <location>
        <position position="22"/>
    </location>
    <ligand>
        <name>3-phosphoshikimate</name>
        <dbReference type="ChEBI" id="CHEBI:145989"/>
    </ligand>
</feature>
<feature type="binding site" evidence="7">
    <location>
        <position position="98"/>
    </location>
    <ligand>
        <name>phosphoenolpyruvate</name>
        <dbReference type="ChEBI" id="CHEBI:58702"/>
    </ligand>
</feature>
<dbReference type="CDD" id="cd01556">
    <property type="entry name" value="EPSP_synthase"/>
    <property type="match status" value="1"/>
</dbReference>
<dbReference type="InterPro" id="IPR013792">
    <property type="entry name" value="RNA3'P_cycl/enolpyr_Trfase_a/b"/>
</dbReference>
<evidence type="ECO:0000256" key="7">
    <source>
        <dbReference type="HAMAP-Rule" id="MF_00210"/>
    </source>
</evidence>
<feature type="active site" description="Proton acceptor" evidence="7">
    <location>
        <position position="291"/>
    </location>
</feature>
<comment type="subcellular location">
    <subcellularLocation>
        <location evidence="7">Cytoplasm</location>
    </subcellularLocation>
</comment>
<dbReference type="GO" id="GO:0009073">
    <property type="term" value="P:aromatic amino acid family biosynthetic process"/>
    <property type="evidence" value="ECO:0007669"/>
    <property type="project" value="UniProtKB-KW"/>
</dbReference>
<evidence type="ECO:0000259" key="8">
    <source>
        <dbReference type="Pfam" id="PF00275"/>
    </source>
</evidence>
<keyword evidence="4 7" id="KW-0808">Transferase</keyword>
<feature type="binding site" evidence="7">
    <location>
        <position position="144"/>
    </location>
    <ligand>
        <name>3-phosphoshikimate</name>
        <dbReference type="ChEBI" id="CHEBI:145989"/>
    </ligand>
</feature>
<dbReference type="Proteomes" id="UP000295215">
    <property type="component" value="Unassembled WGS sequence"/>
</dbReference>
<dbReference type="InterPro" id="IPR006264">
    <property type="entry name" value="EPSP_synthase"/>
</dbReference>
<comment type="catalytic activity">
    <reaction evidence="6">
        <text>3-phosphoshikimate + phosphoenolpyruvate = 5-O-(1-carboxyvinyl)-3-phosphoshikimate + phosphate</text>
        <dbReference type="Rhea" id="RHEA:21256"/>
        <dbReference type="ChEBI" id="CHEBI:43474"/>
        <dbReference type="ChEBI" id="CHEBI:57701"/>
        <dbReference type="ChEBI" id="CHEBI:58702"/>
        <dbReference type="ChEBI" id="CHEBI:145989"/>
        <dbReference type="EC" id="2.5.1.19"/>
    </reaction>
    <physiologicalReaction direction="left-to-right" evidence="6">
        <dbReference type="Rhea" id="RHEA:21257"/>
    </physiologicalReaction>
</comment>
<feature type="binding site" evidence="7">
    <location>
        <position position="27"/>
    </location>
    <ligand>
        <name>3-phosphoshikimate</name>
        <dbReference type="ChEBI" id="CHEBI:145989"/>
    </ligand>
</feature>
<comment type="caution">
    <text evidence="9">The sequence shown here is derived from an EMBL/GenBank/DDBJ whole genome shotgun (WGS) entry which is preliminary data.</text>
</comment>
<feature type="binding site" evidence="7">
    <location>
        <position position="23"/>
    </location>
    <ligand>
        <name>3-phosphoshikimate</name>
        <dbReference type="ChEBI" id="CHEBI:145989"/>
    </ligand>
</feature>
<feature type="binding site" evidence="7">
    <location>
        <position position="146"/>
    </location>
    <ligand>
        <name>phosphoenolpyruvate</name>
        <dbReference type="ChEBI" id="CHEBI:58702"/>
    </ligand>
</feature>
<evidence type="ECO:0000313" key="9">
    <source>
        <dbReference type="EMBL" id="TDS59579.1"/>
    </source>
</evidence>
<dbReference type="EMBL" id="SOAG01000010">
    <property type="protein sequence ID" value="TDS59579.1"/>
    <property type="molecule type" value="Genomic_DNA"/>
</dbReference>
<dbReference type="Gene3D" id="3.65.10.10">
    <property type="entry name" value="Enolpyruvate transferase domain"/>
    <property type="match status" value="2"/>
</dbReference>
<dbReference type="InterPro" id="IPR001986">
    <property type="entry name" value="Enolpyruvate_Tfrase_dom"/>
</dbReference>
<feature type="binding site" evidence="7">
    <location>
        <position position="146"/>
    </location>
    <ligand>
        <name>3-phosphoshikimate</name>
        <dbReference type="ChEBI" id="CHEBI:145989"/>
    </ligand>
</feature>
<feature type="domain" description="Enolpyruvate transferase" evidence="8">
    <location>
        <begin position="59"/>
        <end position="398"/>
    </location>
</feature>
<keyword evidence="7" id="KW-0963">Cytoplasm</keyword>
<comment type="similarity">
    <text evidence="2 7">Belongs to the EPSP synthase family.</text>
</comment>
<feature type="binding site" evidence="7">
    <location>
        <position position="389"/>
    </location>
    <ligand>
        <name>phosphoenolpyruvate</name>
        <dbReference type="ChEBI" id="CHEBI:58702"/>
    </ligand>
</feature>
<dbReference type="UniPathway" id="UPA00053">
    <property type="reaction ID" value="UER00089"/>
</dbReference>
<evidence type="ECO:0000256" key="1">
    <source>
        <dbReference type="ARBA" id="ARBA00004811"/>
    </source>
</evidence>
<feature type="binding site" evidence="7">
    <location>
        <position position="22"/>
    </location>
    <ligand>
        <name>phosphoenolpyruvate</name>
        <dbReference type="ChEBI" id="CHEBI:58702"/>
    </ligand>
</feature>
<dbReference type="EC" id="2.5.1.19" evidence="7"/>
<dbReference type="GO" id="GO:0008652">
    <property type="term" value="P:amino acid biosynthetic process"/>
    <property type="evidence" value="ECO:0007669"/>
    <property type="project" value="UniProtKB-KW"/>
</dbReference>
<dbReference type="GO" id="GO:0005737">
    <property type="term" value="C:cytoplasm"/>
    <property type="evidence" value="ECO:0007669"/>
    <property type="project" value="UniProtKB-SubCell"/>
</dbReference>
<feature type="binding site" evidence="7">
    <location>
        <position position="145"/>
    </location>
    <ligand>
        <name>3-phosphoshikimate</name>
        <dbReference type="ChEBI" id="CHEBI:145989"/>
    </ligand>
</feature>
<comment type="function">
    <text evidence="7">Catalyzes the transfer of the enolpyruvyl moiety of phosphoenolpyruvate (PEP) to the 5-hydroxyl of shikimate-3-phosphate (S3P) to produce enolpyruvyl shikimate-3-phosphate and inorganic phosphate.</text>
</comment>
<evidence type="ECO:0000256" key="5">
    <source>
        <dbReference type="ARBA" id="ARBA00023141"/>
    </source>
</evidence>